<reference evidence="3 5" key="2">
    <citation type="journal article" date="2015" name="Genome Announc.">
        <title>Expanding the biotechnology potential of lactobacilli through comparative genomics of 213 strains and associated genera.</title>
        <authorList>
            <person name="Sun Z."/>
            <person name="Harris H.M."/>
            <person name="McCann A."/>
            <person name="Guo C."/>
            <person name="Argimon S."/>
            <person name="Zhang W."/>
            <person name="Yang X."/>
            <person name="Jeffery I.B."/>
            <person name="Cooney J.C."/>
            <person name="Kagawa T.F."/>
            <person name="Liu W."/>
            <person name="Song Y."/>
            <person name="Salvetti E."/>
            <person name="Wrobel A."/>
            <person name="Rasinkangas P."/>
            <person name="Parkhill J."/>
            <person name="Rea M.C."/>
            <person name="O'Sullivan O."/>
            <person name="Ritari J."/>
            <person name="Douillard F.P."/>
            <person name="Paul Ross R."/>
            <person name="Yang R."/>
            <person name="Briner A.E."/>
            <person name="Felis G.E."/>
            <person name="de Vos W.M."/>
            <person name="Barrangou R."/>
            <person name="Klaenhammer T.R."/>
            <person name="Caufield P.W."/>
            <person name="Cui Y."/>
            <person name="Zhang H."/>
            <person name="O'Toole P.W."/>
        </authorList>
    </citation>
    <scope>NUCLEOTIDE SEQUENCE [LARGE SCALE GENOMIC DNA]</scope>
    <source>
        <strain evidence="3 5">DSM 16041</strain>
    </source>
</reference>
<gene>
    <name evidence="3" type="ORF">FC31_GL000295</name>
    <name evidence="2" type="ORF">HMPREF0494_1268</name>
</gene>
<dbReference type="Proteomes" id="UP000051883">
    <property type="component" value="Unassembled WGS sequence"/>
</dbReference>
<dbReference type="AlphaFoldDB" id="C8P7H4"/>
<protein>
    <submittedName>
        <fullName evidence="2">Uncharacterized protein</fullName>
    </submittedName>
</protein>
<dbReference type="Proteomes" id="UP000003675">
    <property type="component" value="Unassembled WGS sequence"/>
</dbReference>
<keyword evidence="1" id="KW-0812">Transmembrane</keyword>
<evidence type="ECO:0000313" key="2">
    <source>
        <dbReference type="EMBL" id="EEW53592.1"/>
    </source>
</evidence>
<evidence type="ECO:0000313" key="3">
    <source>
        <dbReference type="EMBL" id="KRK59884.1"/>
    </source>
</evidence>
<keyword evidence="1" id="KW-1133">Transmembrane helix</keyword>
<feature type="transmembrane region" description="Helical" evidence="1">
    <location>
        <begin position="129"/>
        <end position="154"/>
    </location>
</feature>
<keyword evidence="1" id="KW-0472">Membrane</keyword>
<sequence>MFHQIIFVIILCGVLVLDTFTDTRLYYHLLFKRDYLEWTGRDKADFQDSRTLLGERRFKILTAAAYGVTSILVILVQFALFRLSKSFAVPLLTHVAATSLLLTILGNSMVIFIYPIPGVTNVKLERPKVLLDLFIAIANYACLIDMLVLVINFYR</sequence>
<evidence type="ECO:0000313" key="5">
    <source>
        <dbReference type="Proteomes" id="UP000051883"/>
    </source>
</evidence>
<name>C8P7H4_9LACO</name>
<dbReference type="EMBL" id="ACLL01000033">
    <property type="protein sequence ID" value="EEW53592.1"/>
    <property type="molecule type" value="Genomic_DNA"/>
</dbReference>
<dbReference type="HOGENOM" id="CLU_1693222_0_0_9"/>
<dbReference type="EMBL" id="AZDK01000011">
    <property type="protein sequence ID" value="KRK59884.1"/>
    <property type="molecule type" value="Genomic_DNA"/>
</dbReference>
<accession>C8P7H4</accession>
<dbReference type="PATRIC" id="fig|525309.8.peg.304"/>
<comment type="caution">
    <text evidence="2">The sequence shown here is derived from an EMBL/GenBank/DDBJ whole genome shotgun (WGS) entry which is preliminary data.</text>
</comment>
<reference evidence="2 4" key="1">
    <citation type="submission" date="2009-09" db="EMBL/GenBank/DDBJ databases">
        <authorList>
            <person name="Qin X."/>
            <person name="Bachman B."/>
            <person name="Battles P."/>
            <person name="Bell A."/>
            <person name="Bess C."/>
            <person name="Bickham C."/>
            <person name="Chaboub L."/>
            <person name="Chen D."/>
            <person name="Coyle M."/>
            <person name="Deiros D.R."/>
            <person name="Dinh H."/>
            <person name="Forbes L."/>
            <person name="Fowler G."/>
            <person name="Francisco L."/>
            <person name="Fu Q."/>
            <person name="Gubbala S."/>
            <person name="Hale W."/>
            <person name="Han Y."/>
            <person name="Hemphill L."/>
            <person name="Highlander S.K."/>
            <person name="Hirani K."/>
            <person name="Hogues M."/>
            <person name="Jackson L."/>
            <person name="Jakkamsetti A."/>
            <person name="Javaid M."/>
            <person name="Jiang H."/>
            <person name="Korchina V."/>
            <person name="Kovar C."/>
            <person name="Lara F."/>
            <person name="Lee S."/>
            <person name="Mata R."/>
            <person name="Mathew T."/>
            <person name="Moen C."/>
            <person name="Morales K."/>
            <person name="Munidasa M."/>
            <person name="Nazareth L."/>
            <person name="Ngo R."/>
            <person name="Nguyen L."/>
            <person name="Okwuonu G."/>
            <person name="Ongeri F."/>
            <person name="Patil S."/>
            <person name="Petrosino J."/>
            <person name="Pham C."/>
            <person name="Pham P."/>
            <person name="Pu L.-L."/>
            <person name="Puazo M."/>
            <person name="Raj R."/>
            <person name="Reid J."/>
            <person name="Rouhana J."/>
            <person name="Saada N."/>
            <person name="Shang Y."/>
            <person name="Simmons D."/>
            <person name="Thornton R."/>
            <person name="Warren J."/>
            <person name="Weissenberger G."/>
            <person name="Zhang J."/>
            <person name="Zhang L."/>
            <person name="Zhou C."/>
            <person name="Zhu D."/>
            <person name="Muzny D."/>
            <person name="Worley K."/>
            <person name="Gibbs R."/>
        </authorList>
    </citation>
    <scope>NUCLEOTIDE SEQUENCE [LARGE SCALE GENOMIC DNA]</scope>
    <source>
        <strain evidence="2 4">DSM 16041</strain>
    </source>
</reference>
<keyword evidence="5" id="KW-1185">Reference proteome</keyword>
<evidence type="ECO:0000256" key="1">
    <source>
        <dbReference type="SAM" id="Phobius"/>
    </source>
</evidence>
<feature type="transmembrane region" description="Helical" evidence="1">
    <location>
        <begin position="6"/>
        <end position="27"/>
    </location>
</feature>
<evidence type="ECO:0000313" key="4">
    <source>
        <dbReference type="Proteomes" id="UP000003675"/>
    </source>
</evidence>
<dbReference type="RefSeq" id="WP_007124547.1">
    <property type="nucleotide sequence ID" value="NZ_AZDK01000011.1"/>
</dbReference>
<feature type="transmembrane region" description="Helical" evidence="1">
    <location>
        <begin position="92"/>
        <end position="117"/>
    </location>
</feature>
<organism evidence="2 4">
    <name type="scientific">Limosilactobacillus antri DSM 16041</name>
    <dbReference type="NCBI Taxonomy" id="525309"/>
    <lineage>
        <taxon>Bacteria</taxon>
        <taxon>Bacillati</taxon>
        <taxon>Bacillota</taxon>
        <taxon>Bacilli</taxon>
        <taxon>Lactobacillales</taxon>
        <taxon>Lactobacillaceae</taxon>
        <taxon>Limosilactobacillus</taxon>
    </lineage>
</organism>
<feature type="transmembrane region" description="Helical" evidence="1">
    <location>
        <begin position="60"/>
        <end position="80"/>
    </location>
</feature>
<proteinExistence type="predicted"/>